<name>A0A6G7YEC6_9ACTN</name>
<organism evidence="1 2">
    <name type="scientific">Nocardioides piscis</name>
    <dbReference type="NCBI Taxonomy" id="2714938"/>
    <lineage>
        <taxon>Bacteria</taxon>
        <taxon>Bacillati</taxon>
        <taxon>Actinomycetota</taxon>
        <taxon>Actinomycetes</taxon>
        <taxon>Propionibacteriales</taxon>
        <taxon>Nocardioidaceae</taxon>
        <taxon>Nocardioides</taxon>
    </lineage>
</organism>
<dbReference type="Proteomes" id="UP000502035">
    <property type="component" value="Chromosome"/>
</dbReference>
<dbReference type="EMBL" id="CP049866">
    <property type="protein sequence ID" value="QIK74991.1"/>
    <property type="molecule type" value="Genomic_DNA"/>
</dbReference>
<dbReference type="RefSeq" id="WP_166315985.1">
    <property type="nucleotide sequence ID" value="NZ_CP049866.1"/>
</dbReference>
<reference evidence="1 2" key="1">
    <citation type="submission" date="2020-03" db="EMBL/GenBank/DDBJ databases">
        <title>Nocardioides sp. nov., isolated from fish.</title>
        <authorList>
            <person name="Hyun D.-W."/>
            <person name="Bae J.-W."/>
        </authorList>
    </citation>
    <scope>NUCLEOTIDE SEQUENCE [LARGE SCALE GENOMIC DNA]</scope>
    <source>
        <strain evidence="1 2">HDW12A</strain>
    </source>
</reference>
<accession>A0A6G7YEC6</accession>
<evidence type="ECO:0000313" key="1">
    <source>
        <dbReference type="EMBL" id="QIK74991.1"/>
    </source>
</evidence>
<dbReference type="SUPFAM" id="SSF52540">
    <property type="entry name" value="P-loop containing nucleoside triphosphate hydrolases"/>
    <property type="match status" value="1"/>
</dbReference>
<dbReference type="InterPro" id="IPR027417">
    <property type="entry name" value="P-loop_NTPase"/>
</dbReference>
<dbReference type="AlphaFoldDB" id="A0A6G7YEC6"/>
<dbReference type="Gene3D" id="3.40.50.300">
    <property type="entry name" value="P-loop containing nucleotide triphosphate hydrolases"/>
    <property type="match status" value="1"/>
</dbReference>
<dbReference type="KEGG" id="npi:G7071_05665"/>
<keyword evidence="2" id="KW-1185">Reference proteome</keyword>
<evidence type="ECO:0000313" key="2">
    <source>
        <dbReference type="Proteomes" id="UP000502035"/>
    </source>
</evidence>
<gene>
    <name evidence="1" type="ORF">G7071_05665</name>
</gene>
<keyword evidence="1" id="KW-0808">Transferase</keyword>
<proteinExistence type="predicted"/>
<dbReference type="GO" id="GO:0016740">
    <property type="term" value="F:transferase activity"/>
    <property type="evidence" value="ECO:0007669"/>
    <property type="project" value="UniProtKB-KW"/>
</dbReference>
<sequence length="352" mass="39176">MGSRRVVFVVGSGRSGTSTMSGTLQTLGLHVPQPEVVADSTNPKGFGEPQWVVDLHQELLGRCGVQVSDARPRAWLDAGRLSADHAVRERVTQWLESQFDQGDELVIKDPRAAWFLGLWRACADRCEATPSYVTMLRPVTEVVGSKKKYYDQRQGDVTRTAAWINMMLHTERATRGEARRFVRYSDLLDDWTQPVFALGEAFDLQAVKTAMANDIAQVHKFIDPSLRRVTLTWDDVEVPRSLRDLAEETWQTLDGLATEGGDSAEAHARSDQLRVAYDEMYADAEAFAHSTTLAARREGAVTARREIEQAAAEAAVEAGGAPRLPHAVRAMVPPRARRGLRKALTRRRSREA</sequence>
<protein>
    <submittedName>
        <fullName evidence="1">Sulfotransferase family protein</fullName>
    </submittedName>
</protein>